<sequence length="200" mass="20472">MNSYAVAGGAATAIAGTIVQTVVQPATTVPETMWSYPLTPQAFIPVTLLYAVFHVLVLIGVIAFARSGAAGTSRAARAGTSLAIAGTAVLLLAELASIPFHDDPVADAGPSLVGGVFALSVLLTSIGFLMCGVTTLRAGVWQDWRRFVPLATGIWNALLVVVSLTGALAAGVAVYGLCMLLLGVALREPQKPRTTAEVVA</sequence>
<keyword evidence="1" id="KW-0472">Membrane</keyword>
<protein>
    <recommendedName>
        <fullName evidence="4">DUF4386 family protein</fullName>
    </recommendedName>
</protein>
<reference evidence="3" key="1">
    <citation type="journal article" date="2019" name="Int. J. Syst. Evol. Microbiol.">
        <title>The Global Catalogue of Microorganisms (GCM) 10K type strain sequencing project: providing services to taxonomists for standard genome sequencing and annotation.</title>
        <authorList>
            <consortium name="The Broad Institute Genomics Platform"/>
            <consortium name="The Broad Institute Genome Sequencing Center for Infectious Disease"/>
            <person name="Wu L."/>
            <person name="Ma J."/>
        </authorList>
    </citation>
    <scope>NUCLEOTIDE SEQUENCE [LARGE SCALE GENOMIC DNA]</scope>
    <source>
        <strain evidence="3">CGMCC 4.7405</strain>
    </source>
</reference>
<organism evidence="2 3">
    <name type="scientific">Lentzea rhizosphaerae</name>
    <dbReference type="NCBI Taxonomy" id="2041025"/>
    <lineage>
        <taxon>Bacteria</taxon>
        <taxon>Bacillati</taxon>
        <taxon>Actinomycetota</taxon>
        <taxon>Actinomycetes</taxon>
        <taxon>Pseudonocardiales</taxon>
        <taxon>Pseudonocardiaceae</taxon>
        <taxon>Lentzea</taxon>
    </lineage>
</organism>
<evidence type="ECO:0000313" key="2">
    <source>
        <dbReference type="EMBL" id="MFC3897332.1"/>
    </source>
</evidence>
<dbReference type="EMBL" id="JBHRZI010000036">
    <property type="protein sequence ID" value="MFC3897332.1"/>
    <property type="molecule type" value="Genomic_DNA"/>
</dbReference>
<keyword evidence="3" id="KW-1185">Reference proteome</keyword>
<feature type="transmembrane region" description="Helical" evidence="1">
    <location>
        <begin position="157"/>
        <end position="186"/>
    </location>
</feature>
<keyword evidence="1" id="KW-0812">Transmembrane</keyword>
<feature type="transmembrane region" description="Helical" evidence="1">
    <location>
        <begin position="112"/>
        <end position="136"/>
    </location>
</feature>
<keyword evidence="1" id="KW-1133">Transmembrane helix</keyword>
<dbReference type="Proteomes" id="UP001595690">
    <property type="component" value="Unassembled WGS sequence"/>
</dbReference>
<accession>A0ABV8C5I3</accession>
<proteinExistence type="predicted"/>
<name>A0ABV8C5I3_9PSEU</name>
<comment type="caution">
    <text evidence="2">The sequence shown here is derived from an EMBL/GenBank/DDBJ whole genome shotgun (WGS) entry which is preliminary data.</text>
</comment>
<feature type="transmembrane region" description="Helical" evidence="1">
    <location>
        <begin position="76"/>
        <end position="100"/>
    </location>
</feature>
<dbReference type="RefSeq" id="WP_382378821.1">
    <property type="nucleotide sequence ID" value="NZ_JBHRZI010000036.1"/>
</dbReference>
<feature type="transmembrane region" description="Helical" evidence="1">
    <location>
        <begin position="41"/>
        <end position="64"/>
    </location>
</feature>
<evidence type="ECO:0000313" key="3">
    <source>
        <dbReference type="Proteomes" id="UP001595690"/>
    </source>
</evidence>
<gene>
    <name evidence="2" type="ORF">ACFOWZ_38135</name>
</gene>
<evidence type="ECO:0000256" key="1">
    <source>
        <dbReference type="SAM" id="Phobius"/>
    </source>
</evidence>
<evidence type="ECO:0008006" key="4">
    <source>
        <dbReference type="Google" id="ProtNLM"/>
    </source>
</evidence>